<keyword evidence="2" id="KW-1185">Reference proteome</keyword>
<dbReference type="Gene3D" id="3.30.70.1200">
    <property type="entry name" value="Crispr-associated protein, domain 1"/>
    <property type="match status" value="1"/>
</dbReference>
<accession>A0A2T0USY6</accession>
<dbReference type="EMBL" id="PVTJ01000002">
    <property type="protein sequence ID" value="PRY60957.1"/>
    <property type="molecule type" value="Genomic_DNA"/>
</dbReference>
<organism evidence="1 2">
    <name type="scientific">Glycomyces artemisiae</name>
    <dbReference type="NCBI Taxonomy" id="1076443"/>
    <lineage>
        <taxon>Bacteria</taxon>
        <taxon>Bacillati</taxon>
        <taxon>Actinomycetota</taxon>
        <taxon>Actinomycetes</taxon>
        <taxon>Glycomycetales</taxon>
        <taxon>Glycomycetaceae</taxon>
        <taxon>Glycomyces</taxon>
    </lineage>
</organism>
<dbReference type="CDD" id="cd09727">
    <property type="entry name" value="Cas6_I-E"/>
    <property type="match status" value="1"/>
</dbReference>
<dbReference type="AlphaFoldDB" id="A0A2T0USY6"/>
<evidence type="ECO:0000313" key="1">
    <source>
        <dbReference type="EMBL" id="PRY60957.1"/>
    </source>
</evidence>
<dbReference type="Proteomes" id="UP000238176">
    <property type="component" value="Unassembled WGS sequence"/>
</dbReference>
<dbReference type="SMART" id="SM01101">
    <property type="entry name" value="CRISPR_assoc"/>
    <property type="match status" value="1"/>
</dbReference>
<sequence length="225" mass="25112">MYLTRFRFNTARRGARGLLSGPNRLHAAVLHGFPEPERLQGESGRILWRLDQAARHDAVLYIASPEEPDLTHLVEEAGWPARGTGWDTRPYGKLLASLDTGQRWAFRLTANPVHFARTTPDGPKRWLPHVTPDQQLEWLLDRCKGRGFTIPAKADGSPNVTVHDRTWLRFTKSQDRREVTIRVVTYEGALEIGDVEALRHSLVHGIGKAKAYGCGLLTLAPLGGG</sequence>
<protein>
    <submittedName>
        <fullName evidence="1">CRISPR system Cascade subunit CasE</fullName>
    </submittedName>
</protein>
<proteinExistence type="predicted"/>
<evidence type="ECO:0000313" key="2">
    <source>
        <dbReference type="Proteomes" id="UP000238176"/>
    </source>
</evidence>
<comment type="caution">
    <text evidence="1">The sequence shown here is derived from an EMBL/GenBank/DDBJ whole genome shotgun (WGS) entry which is preliminary data.</text>
</comment>
<dbReference type="RefSeq" id="WP_106363121.1">
    <property type="nucleotide sequence ID" value="NZ_PVTJ01000002.1"/>
</dbReference>
<dbReference type="OrthoDB" id="9795689at2"/>
<reference evidence="1 2" key="1">
    <citation type="submission" date="2018-03" db="EMBL/GenBank/DDBJ databases">
        <title>Genomic Encyclopedia of Type Strains, Phase III (KMG-III): the genomes of soil and plant-associated and newly described type strains.</title>
        <authorList>
            <person name="Whitman W."/>
        </authorList>
    </citation>
    <scope>NUCLEOTIDE SEQUENCE [LARGE SCALE GENOMIC DNA]</scope>
    <source>
        <strain evidence="1 2">CGMCC 4.7067</strain>
    </source>
</reference>
<gene>
    <name evidence="1" type="ORF">B0I28_102572</name>
</gene>
<dbReference type="InterPro" id="IPR010179">
    <property type="entry name" value="CRISPR-assoc_prot_Cse3"/>
</dbReference>
<dbReference type="Gene3D" id="3.30.70.1210">
    <property type="entry name" value="Crispr-associated protein, domain 2"/>
    <property type="match status" value="1"/>
</dbReference>
<dbReference type="NCBIfam" id="TIGR01907">
    <property type="entry name" value="casE_Cse3"/>
    <property type="match status" value="1"/>
</dbReference>
<dbReference type="SUPFAM" id="SSF117987">
    <property type="entry name" value="CRISPR-associated protein"/>
    <property type="match status" value="2"/>
</dbReference>
<dbReference type="Pfam" id="PF08798">
    <property type="entry name" value="CRISPR_assoc"/>
    <property type="match status" value="1"/>
</dbReference>
<name>A0A2T0USY6_9ACTN</name>